<protein>
    <recommendedName>
        <fullName evidence="7">JmjC domain-containing protein</fullName>
    </recommendedName>
</protein>
<dbReference type="Proteomes" id="UP000001307">
    <property type="component" value="Unassembled WGS sequence"/>
</dbReference>
<evidence type="ECO:0000256" key="3">
    <source>
        <dbReference type="ARBA" id="ARBA00022853"/>
    </source>
</evidence>
<dbReference type="SMART" id="SM00558">
    <property type="entry name" value="JmjC"/>
    <property type="match status" value="1"/>
</dbReference>
<sequence length="1049" mass="121350">METVTAKVPKMQVKKATKSSRVEPKRALPDFKKIEKELIKKNKPRVDEWGPLEVIKKREFEWPALSPDTKIIWNNPFYQRYSLTKIAVEELEFTLQNSTSTESFDVKRYIEKIIFETQRFIANPFNENIQKQFSFQEAGKIKIWRCPNSAFIFDDDSDTLRVTVAMCKSINSNVTKYHTRKKELTKKEEENREKAPFCEENSMTDEEPSSSLLSEPSSLADGEKPEDSGAPKAKEKLSSIGEIQDSPCMRYLTRVFANKKQDSFIRRGIGDYYVCAECDKLYWKDFGDFQKSHCNERSLYYNENGAYDASPDLTRQIACAFQGLRRLCPGKAVSASTSVEQILREKRGLKPSSFTNTKTIPEWYHRLFLPSDDFREVMMAPNTAFHLLAILWGEIREMLLEEIEWDKKVNCDYLEGSFKQLRMRYGKNTLKRVIPGVRETCDNCKTSLFNSHYICTSCGGTICPKCASRNIAKTNLKKIYFCGYCHESRHFPDDRNTVLPISFIPIEAVKNMHYILQTVMSRRPSQDVPDVCHPLAAERYLKDKKVFPHDFDLKKECNSGQINELLKREQAKVDKETKGSLLKDIEDILNDALSDFESSDSDDPAISPSGDELSLSDLGKANQIEQRIDSSGKVHSRFKATVEIVNTKHFRDTVNSVVHLDGKKSKSALDTAIYSYWGRQEPIVVYDLHQHPSFEMKIWSVDYFEQNYSDERAFLINCRENDQLQKSALKDFWLGFADYDHRYLKSSKKPPIYKLKDWPTTDDICKKMPLHFKAFKEFLPCHEICHRDGALNLARYLPKYFCIPDLGPKMYIAYGWLEEFIDKSKQEIFMKMKQGSTDCHIDISGAVNIMTNVVEPANSFTKRQRSDALRNLLVEGGLSDEEIQNFTESGRTPGALWHIWPVCDTEKIRKLLHKQDEKQYEKKSGNDAIHDQDTYITSDIRKMLEENDIKGKFILQCEGDAVFIPSGAIHQVLNINSCIKIACDFISPQCVRRSLLTTEELRQLSSTHQNREDKLQLKAHLFHTAKEIFSSILWEPIFTQKLHQKPNQF</sequence>
<keyword evidence="2" id="KW-0479">Metal-binding</keyword>
<dbReference type="PANTHER" id="PTHR12549">
    <property type="entry name" value="JMJC DOMAIN-CONTAINING HISTONE DEMETHYLATION PROTEIN"/>
    <property type="match status" value="1"/>
</dbReference>
<feature type="region of interest" description="Disordered" evidence="6">
    <location>
        <begin position="1"/>
        <end position="22"/>
    </location>
</feature>
<reference evidence="8" key="1">
    <citation type="journal article" date="2010" name="Science">
        <title>Plasticity of animal genome architecture unmasked by rapid evolution of a pelagic tunicate.</title>
        <authorList>
            <person name="Denoeud F."/>
            <person name="Henriet S."/>
            <person name="Mungpakdee S."/>
            <person name="Aury J.M."/>
            <person name="Da Silva C."/>
            <person name="Brinkmann H."/>
            <person name="Mikhaleva J."/>
            <person name="Olsen L.C."/>
            <person name="Jubin C."/>
            <person name="Canestro C."/>
            <person name="Bouquet J.M."/>
            <person name="Danks G."/>
            <person name="Poulain J."/>
            <person name="Campsteijn C."/>
            <person name="Adamski M."/>
            <person name="Cross I."/>
            <person name="Yadetie F."/>
            <person name="Muffato M."/>
            <person name="Louis A."/>
            <person name="Butcher S."/>
            <person name="Tsagkogeorga G."/>
            <person name="Konrad A."/>
            <person name="Singh S."/>
            <person name="Jensen M.F."/>
            <person name="Cong E.H."/>
            <person name="Eikeseth-Otteraa H."/>
            <person name="Noel B."/>
            <person name="Anthouard V."/>
            <person name="Porcel B.M."/>
            <person name="Kachouri-Lafond R."/>
            <person name="Nishino A."/>
            <person name="Ugolini M."/>
            <person name="Chourrout P."/>
            <person name="Nishida H."/>
            <person name="Aasland R."/>
            <person name="Huzurbazar S."/>
            <person name="Westhof E."/>
            <person name="Delsuc F."/>
            <person name="Lehrach H."/>
            <person name="Reinhardt R."/>
            <person name="Weissenbach J."/>
            <person name="Roy S.W."/>
            <person name="Artiguenave F."/>
            <person name="Postlethwait J.H."/>
            <person name="Manak J.R."/>
            <person name="Thompson E.M."/>
            <person name="Jaillon O."/>
            <person name="Du Pasquier L."/>
            <person name="Boudinot P."/>
            <person name="Liberles D.A."/>
            <person name="Volff J.N."/>
            <person name="Philippe H."/>
            <person name="Lenhard B."/>
            <person name="Roest Crollius H."/>
            <person name="Wincker P."/>
            <person name="Chourrout D."/>
        </authorList>
    </citation>
    <scope>NUCLEOTIDE SEQUENCE [LARGE SCALE GENOMIC DNA]</scope>
</reference>
<evidence type="ECO:0000313" key="8">
    <source>
        <dbReference type="EMBL" id="CBY23373.1"/>
    </source>
</evidence>
<evidence type="ECO:0000256" key="1">
    <source>
        <dbReference type="ARBA" id="ARBA00004123"/>
    </source>
</evidence>
<dbReference type="InterPro" id="IPR003347">
    <property type="entry name" value="JmjC_dom"/>
</dbReference>
<evidence type="ECO:0000256" key="6">
    <source>
        <dbReference type="SAM" id="MobiDB-lite"/>
    </source>
</evidence>
<dbReference type="InParanoid" id="E4X1Q6"/>
<keyword evidence="5" id="KW-0539">Nucleus</keyword>
<dbReference type="GO" id="GO:0051213">
    <property type="term" value="F:dioxygenase activity"/>
    <property type="evidence" value="ECO:0007669"/>
    <property type="project" value="UniProtKB-KW"/>
</dbReference>
<dbReference type="Pfam" id="PF02373">
    <property type="entry name" value="JmjC"/>
    <property type="match status" value="1"/>
</dbReference>
<dbReference type="GO" id="GO:0000785">
    <property type="term" value="C:chromatin"/>
    <property type="evidence" value="ECO:0007669"/>
    <property type="project" value="TreeGrafter"/>
</dbReference>
<dbReference type="Gene3D" id="2.60.120.650">
    <property type="entry name" value="Cupin"/>
    <property type="match status" value="1"/>
</dbReference>
<dbReference type="SUPFAM" id="SSF51197">
    <property type="entry name" value="Clavaminate synthase-like"/>
    <property type="match status" value="1"/>
</dbReference>
<gene>
    <name evidence="8" type="ORF">GSOID_T00015807001</name>
</gene>
<keyword evidence="3" id="KW-0156">Chromatin regulator</keyword>
<proteinExistence type="predicted"/>
<evidence type="ECO:0000259" key="7">
    <source>
        <dbReference type="PROSITE" id="PS51184"/>
    </source>
</evidence>
<dbReference type="PANTHER" id="PTHR12549:SF38">
    <property type="entry name" value="JMJC DOMAIN-CONTAINING HISTONE DEMETHYLASE 2, ISOFORM A"/>
    <property type="match status" value="1"/>
</dbReference>
<dbReference type="OrthoDB" id="1667110at2759"/>
<dbReference type="GO" id="GO:0032454">
    <property type="term" value="F:histone H3K9 demethylase activity"/>
    <property type="evidence" value="ECO:0007669"/>
    <property type="project" value="InterPro"/>
</dbReference>
<evidence type="ECO:0000256" key="5">
    <source>
        <dbReference type="ARBA" id="ARBA00023242"/>
    </source>
</evidence>
<evidence type="ECO:0000256" key="2">
    <source>
        <dbReference type="ARBA" id="ARBA00022723"/>
    </source>
</evidence>
<keyword evidence="9" id="KW-1185">Reference proteome</keyword>
<feature type="compositionally biased region" description="Basic and acidic residues" evidence="6">
    <location>
        <begin position="221"/>
        <end position="237"/>
    </location>
</feature>
<comment type="subcellular location">
    <subcellularLocation>
        <location evidence="1">Nucleus</location>
    </subcellularLocation>
</comment>
<dbReference type="GO" id="GO:0003712">
    <property type="term" value="F:transcription coregulator activity"/>
    <property type="evidence" value="ECO:0007669"/>
    <property type="project" value="TreeGrafter"/>
</dbReference>
<evidence type="ECO:0000313" key="9">
    <source>
        <dbReference type="Proteomes" id="UP000001307"/>
    </source>
</evidence>
<keyword evidence="4" id="KW-0560">Oxidoreductase</keyword>
<dbReference type="GO" id="GO:0046872">
    <property type="term" value="F:metal ion binding"/>
    <property type="evidence" value="ECO:0007669"/>
    <property type="project" value="UniProtKB-KW"/>
</dbReference>
<feature type="region of interest" description="Disordered" evidence="6">
    <location>
        <begin position="180"/>
        <end position="237"/>
    </location>
</feature>
<keyword evidence="4" id="KW-0223">Dioxygenase</keyword>
<feature type="compositionally biased region" description="Basic and acidic residues" evidence="6">
    <location>
        <begin position="185"/>
        <end position="197"/>
    </location>
</feature>
<dbReference type="PROSITE" id="PS51184">
    <property type="entry name" value="JMJC"/>
    <property type="match status" value="1"/>
</dbReference>
<evidence type="ECO:0000256" key="4">
    <source>
        <dbReference type="ARBA" id="ARBA00022964"/>
    </source>
</evidence>
<dbReference type="SUPFAM" id="SSF57903">
    <property type="entry name" value="FYVE/PHD zinc finger"/>
    <property type="match status" value="1"/>
</dbReference>
<feature type="domain" description="JmjC" evidence="7">
    <location>
        <begin position="786"/>
        <end position="1002"/>
    </location>
</feature>
<dbReference type="EMBL" id="FN653021">
    <property type="protein sequence ID" value="CBY23373.1"/>
    <property type="molecule type" value="Genomic_DNA"/>
</dbReference>
<dbReference type="GO" id="GO:0031490">
    <property type="term" value="F:chromatin DNA binding"/>
    <property type="evidence" value="ECO:0007669"/>
    <property type="project" value="TreeGrafter"/>
</dbReference>
<dbReference type="GO" id="GO:0006357">
    <property type="term" value="P:regulation of transcription by RNA polymerase II"/>
    <property type="evidence" value="ECO:0007669"/>
    <property type="project" value="TreeGrafter"/>
</dbReference>
<organism evidence="8">
    <name type="scientific">Oikopleura dioica</name>
    <name type="common">Tunicate</name>
    <dbReference type="NCBI Taxonomy" id="34765"/>
    <lineage>
        <taxon>Eukaryota</taxon>
        <taxon>Metazoa</taxon>
        <taxon>Chordata</taxon>
        <taxon>Tunicata</taxon>
        <taxon>Appendicularia</taxon>
        <taxon>Copelata</taxon>
        <taxon>Oikopleuridae</taxon>
        <taxon>Oikopleura</taxon>
    </lineage>
</organism>
<dbReference type="AlphaFoldDB" id="E4X1Q6"/>
<accession>E4X1Q6</accession>
<dbReference type="InterPro" id="IPR045109">
    <property type="entry name" value="LSDs-like"/>
</dbReference>
<name>E4X1Q6_OIKDI</name>
<dbReference type="FunCoup" id="E4X1Q6">
    <property type="interactions" value="133"/>
</dbReference>
<dbReference type="CDD" id="cd00065">
    <property type="entry name" value="FYVE_like_SF"/>
    <property type="match status" value="1"/>
</dbReference>
<dbReference type="InterPro" id="IPR011011">
    <property type="entry name" value="Znf_FYVE_PHD"/>
</dbReference>
<feature type="compositionally biased region" description="Low complexity" evidence="6">
    <location>
        <begin position="209"/>
        <end position="219"/>
    </location>
</feature>
<dbReference type="GO" id="GO:0000118">
    <property type="term" value="C:histone deacetylase complex"/>
    <property type="evidence" value="ECO:0007669"/>
    <property type="project" value="TreeGrafter"/>
</dbReference>